<dbReference type="InterPro" id="IPR001789">
    <property type="entry name" value="Sig_transdc_resp-reg_receiver"/>
</dbReference>
<proteinExistence type="predicted"/>
<dbReference type="GO" id="GO:0000156">
    <property type="term" value="F:phosphorelay response regulator activity"/>
    <property type="evidence" value="ECO:0007669"/>
    <property type="project" value="TreeGrafter"/>
</dbReference>
<dbReference type="Gene3D" id="1.10.10.10">
    <property type="entry name" value="Winged helix-like DNA-binding domain superfamily/Winged helix DNA-binding domain"/>
    <property type="match status" value="1"/>
</dbReference>
<keyword evidence="10" id="KW-1185">Reference proteome</keyword>
<dbReference type="PANTHER" id="PTHR48111">
    <property type="entry name" value="REGULATOR OF RPOS"/>
    <property type="match status" value="1"/>
</dbReference>
<accession>A0A923JTT9</accession>
<dbReference type="PROSITE" id="PS51755">
    <property type="entry name" value="OMPR_PHOB"/>
    <property type="match status" value="1"/>
</dbReference>
<dbReference type="GO" id="GO:0005829">
    <property type="term" value="C:cytosol"/>
    <property type="evidence" value="ECO:0007669"/>
    <property type="project" value="TreeGrafter"/>
</dbReference>
<evidence type="ECO:0000313" key="10">
    <source>
        <dbReference type="Proteomes" id="UP000659438"/>
    </source>
</evidence>
<reference evidence="8 10" key="1">
    <citation type="journal article" date="2020" name="Microorganisms">
        <title>Reliable Identification of Environmental Pseudomonas Isolates Using the rpoD Gene.</title>
        <authorList>
            <consortium name="The Broad Institute Genome Sequencing Platform"/>
            <person name="Girard L."/>
            <person name="Lood C."/>
            <person name="Rokni-Zadeh H."/>
            <person name="van Noort V."/>
            <person name="Lavigne R."/>
            <person name="De Mot R."/>
        </authorList>
    </citation>
    <scope>NUCLEOTIDE SEQUENCE</scope>
    <source>
        <strain evidence="8 10">SWRI102</strain>
    </source>
</reference>
<evidence type="ECO:0000313" key="9">
    <source>
        <dbReference type="EMBL" id="MBV4554328.1"/>
    </source>
</evidence>
<dbReference type="Proteomes" id="UP000659438">
    <property type="component" value="Unassembled WGS sequence"/>
</dbReference>
<dbReference type="Pfam" id="PF00072">
    <property type="entry name" value="Response_reg"/>
    <property type="match status" value="1"/>
</dbReference>
<evidence type="ECO:0000256" key="3">
    <source>
        <dbReference type="ARBA" id="ARBA00023125"/>
    </source>
</evidence>
<dbReference type="Gene3D" id="6.10.250.690">
    <property type="match status" value="1"/>
</dbReference>
<dbReference type="GO" id="GO:0006355">
    <property type="term" value="P:regulation of DNA-templated transcription"/>
    <property type="evidence" value="ECO:0007669"/>
    <property type="project" value="InterPro"/>
</dbReference>
<dbReference type="PANTHER" id="PTHR48111:SF40">
    <property type="entry name" value="PHOSPHATE REGULON TRANSCRIPTIONAL REGULATORY PROTEIN PHOB"/>
    <property type="match status" value="1"/>
</dbReference>
<dbReference type="PROSITE" id="PS50110">
    <property type="entry name" value="RESPONSE_REGULATORY"/>
    <property type="match status" value="1"/>
</dbReference>
<dbReference type="CDD" id="cd00383">
    <property type="entry name" value="trans_reg_C"/>
    <property type="match status" value="1"/>
</dbReference>
<organism evidence="8">
    <name type="scientific">Pseudomonas marvdashtae</name>
    <dbReference type="NCBI Taxonomy" id="2745500"/>
    <lineage>
        <taxon>Bacteria</taxon>
        <taxon>Pseudomonadati</taxon>
        <taxon>Pseudomonadota</taxon>
        <taxon>Gammaproteobacteria</taxon>
        <taxon>Pseudomonadales</taxon>
        <taxon>Pseudomonadaceae</taxon>
        <taxon>Pseudomonas</taxon>
    </lineage>
</organism>
<dbReference type="Pfam" id="PF00486">
    <property type="entry name" value="Trans_reg_C"/>
    <property type="match status" value="1"/>
</dbReference>
<protein>
    <submittedName>
        <fullName evidence="8">Response regulator transcription factor</fullName>
    </submittedName>
</protein>
<dbReference type="InterPro" id="IPR036388">
    <property type="entry name" value="WH-like_DNA-bd_sf"/>
</dbReference>
<evidence type="ECO:0000256" key="1">
    <source>
        <dbReference type="ARBA" id="ARBA00022553"/>
    </source>
</evidence>
<keyword evidence="3 5" id="KW-0238">DNA-binding</keyword>
<dbReference type="SMART" id="SM00862">
    <property type="entry name" value="Trans_reg_C"/>
    <property type="match status" value="1"/>
</dbReference>
<evidence type="ECO:0000259" key="7">
    <source>
        <dbReference type="PROSITE" id="PS51755"/>
    </source>
</evidence>
<keyword evidence="2" id="KW-0902">Two-component regulatory system</keyword>
<feature type="domain" description="OmpR/PhoB-type" evidence="7">
    <location>
        <begin position="134"/>
        <end position="233"/>
    </location>
</feature>
<reference evidence="9" key="3">
    <citation type="submission" date="2021-06" db="EMBL/GenBank/DDBJ databases">
        <title>Updating the genus Pseudomonas: Description of 43 new species and partition of the Pseudomonas putida group.</title>
        <authorList>
            <person name="Girard L."/>
            <person name="Lood C."/>
            <person name="Vandamme P."/>
            <person name="Rokni-Zadeh H."/>
            <person name="Van Noort V."/>
            <person name="Hofte M."/>
            <person name="Lavigne R."/>
            <person name="De Mot R."/>
        </authorList>
    </citation>
    <scope>NUCLEOTIDE SEQUENCE</scope>
    <source>
        <strain evidence="9">SWRI102</strain>
    </source>
</reference>
<comment type="caution">
    <text evidence="8">The sequence shown here is derived from an EMBL/GenBank/DDBJ whole genome shotgun (WGS) entry which is preliminary data.</text>
</comment>
<sequence>MRVAILDDEPAELRRVEHTLQQIPGRGEQAWTLHSFERGEDLLRQLRRETFDLLILDWQLPDVSGLSLLRWTREHMGSPPAAIMLTSRDGEHDIVQALNAGADDYVSKPFRPNELKARVTAVLRRHNLQRVPTSDVLVFNDLAFDDAELTVTRAGIPISLTEREYRLARCLFANLGRPLSREYFYERFWTHEEMTSSRPLDTHIYRLRNKLGLTADRGWQLLTIYGYGYRLESVAAGSDEDSVAS</sequence>
<dbReference type="EMBL" id="JABWQX010000014">
    <property type="protein sequence ID" value="MBC3398236.1"/>
    <property type="molecule type" value="Genomic_DNA"/>
</dbReference>
<dbReference type="Gene3D" id="3.40.50.2300">
    <property type="match status" value="1"/>
</dbReference>
<keyword evidence="1 4" id="KW-0597">Phosphoprotein</keyword>
<dbReference type="RefSeq" id="WP_186644949.1">
    <property type="nucleotide sequence ID" value="NZ_JABWQX020000005.1"/>
</dbReference>
<dbReference type="InterPro" id="IPR011006">
    <property type="entry name" value="CheY-like_superfamily"/>
</dbReference>
<dbReference type="GO" id="GO:0000976">
    <property type="term" value="F:transcription cis-regulatory region binding"/>
    <property type="evidence" value="ECO:0007669"/>
    <property type="project" value="TreeGrafter"/>
</dbReference>
<gene>
    <name evidence="9" type="ORF">HU742_024580</name>
    <name evidence="8" type="ORF">HU742_23730</name>
</gene>
<evidence type="ECO:0000313" key="8">
    <source>
        <dbReference type="EMBL" id="MBC3398236.1"/>
    </source>
</evidence>
<dbReference type="InterPro" id="IPR039420">
    <property type="entry name" value="WalR-like"/>
</dbReference>
<dbReference type="SMART" id="SM00448">
    <property type="entry name" value="REC"/>
    <property type="match status" value="1"/>
</dbReference>
<evidence type="ECO:0000256" key="4">
    <source>
        <dbReference type="PROSITE-ProRule" id="PRU00169"/>
    </source>
</evidence>
<dbReference type="InterPro" id="IPR001867">
    <property type="entry name" value="OmpR/PhoB-type_DNA-bd"/>
</dbReference>
<dbReference type="CDD" id="cd17574">
    <property type="entry name" value="REC_OmpR"/>
    <property type="match status" value="1"/>
</dbReference>
<dbReference type="AlphaFoldDB" id="A0A923JTT9"/>
<evidence type="ECO:0000259" key="6">
    <source>
        <dbReference type="PROSITE" id="PS50110"/>
    </source>
</evidence>
<evidence type="ECO:0000256" key="2">
    <source>
        <dbReference type="ARBA" id="ARBA00023012"/>
    </source>
</evidence>
<name>A0A923JTT9_9PSED</name>
<feature type="DNA-binding region" description="OmpR/PhoB-type" evidence="5">
    <location>
        <begin position="134"/>
        <end position="233"/>
    </location>
</feature>
<dbReference type="GO" id="GO:0032993">
    <property type="term" value="C:protein-DNA complex"/>
    <property type="evidence" value="ECO:0007669"/>
    <property type="project" value="TreeGrafter"/>
</dbReference>
<reference evidence="8" key="2">
    <citation type="submission" date="2020-07" db="EMBL/GenBank/DDBJ databases">
        <authorList>
            <person name="Lood C."/>
            <person name="Girard L."/>
        </authorList>
    </citation>
    <scope>NUCLEOTIDE SEQUENCE</scope>
    <source>
        <strain evidence="8">SWRI102</strain>
    </source>
</reference>
<evidence type="ECO:0000256" key="5">
    <source>
        <dbReference type="PROSITE-ProRule" id="PRU01091"/>
    </source>
</evidence>
<dbReference type="EMBL" id="JABWQX020000005">
    <property type="protein sequence ID" value="MBV4554328.1"/>
    <property type="molecule type" value="Genomic_DNA"/>
</dbReference>
<dbReference type="SUPFAM" id="SSF52172">
    <property type="entry name" value="CheY-like"/>
    <property type="match status" value="1"/>
</dbReference>
<feature type="modified residue" description="4-aspartylphosphate" evidence="4">
    <location>
        <position position="57"/>
    </location>
</feature>
<feature type="domain" description="Response regulatory" evidence="6">
    <location>
        <begin position="2"/>
        <end position="123"/>
    </location>
</feature>